<organism evidence="9 10">
    <name type="scientific">Streptococcus ovuberis</name>
    <dbReference type="NCBI Taxonomy" id="1936207"/>
    <lineage>
        <taxon>Bacteria</taxon>
        <taxon>Bacillati</taxon>
        <taxon>Bacillota</taxon>
        <taxon>Bacilli</taxon>
        <taxon>Lactobacillales</taxon>
        <taxon>Streptococcaceae</taxon>
        <taxon>Streptococcus</taxon>
    </lineage>
</organism>
<keyword evidence="2" id="KW-0964">Secreted</keyword>
<evidence type="ECO:0000256" key="2">
    <source>
        <dbReference type="ARBA" id="ARBA00022525"/>
    </source>
</evidence>
<dbReference type="EMBL" id="JAAXPR010000006">
    <property type="protein sequence ID" value="NKZ20191.1"/>
    <property type="molecule type" value="Genomic_DNA"/>
</dbReference>
<evidence type="ECO:0000313" key="10">
    <source>
        <dbReference type="Proteomes" id="UP000522720"/>
    </source>
</evidence>
<protein>
    <submittedName>
        <fullName evidence="9">LPXTG cell wall anchor domain-containing protein</fullName>
    </submittedName>
</protein>
<keyword evidence="6" id="KW-0812">Transmembrane</keyword>
<evidence type="ECO:0000259" key="8">
    <source>
        <dbReference type="PROSITE" id="PS50847"/>
    </source>
</evidence>
<keyword evidence="4" id="KW-0572">Peptidoglycan-anchor</keyword>
<evidence type="ECO:0000256" key="6">
    <source>
        <dbReference type="SAM" id="Phobius"/>
    </source>
</evidence>
<dbReference type="RefSeq" id="WP_168548949.1">
    <property type="nucleotide sequence ID" value="NZ_JAAXPR010000006.1"/>
</dbReference>
<keyword evidence="1" id="KW-0134">Cell wall</keyword>
<comment type="caution">
    <text evidence="9">The sequence shown here is derived from an EMBL/GenBank/DDBJ whole genome shotgun (WGS) entry which is preliminary data.</text>
</comment>
<accession>A0A7X6S1H7</accession>
<evidence type="ECO:0000256" key="1">
    <source>
        <dbReference type="ARBA" id="ARBA00022512"/>
    </source>
</evidence>
<feature type="compositionally biased region" description="Basic and acidic residues" evidence="5">
    <location>
        <begin position="511"/>
        <end position="526"/>
    </location>
</feature>
<feature type="chain" id="PRO_5038447079" evidence="7">
    <location>
        <begin position="22"/>
        <end position="579"/>
    </location>
</feature>
<sequence>MNHKFLKLASAAVLTAVLATASGQAVYAQESATEPAVVTGEVSEAQTNYHHTLSVTATPDSDSTWVNVKTAFTNDAGRISAENRAINDYIQAEFAYVNVTTGESIDKSNGMIYFDKLHVTDRQHVSGDSSPWPDGIYEVRVNTKEPYTDASGNKHTYSGIGHFQITAGKVNGQSANKAESIITAQRVGTLDNPYQLNASLKEINDNTYDLVVDFANDGGKLPTSQLSPTIYGDPYIEVDVDYVHMPTNTIVEKNGILQKFNDSDLYYPIFTDKDKWLDGDYEARLYTRNPYVDINGMKHYYAGLVKFTLKNGRVVTTTLPEATSTDQGMTSAPQPAKPTPQTEPKVDVATPIEKPTTSDQPILAQKGDFSALVGTWKNALNQTAVITADGKVNFDGKTSGQLEYINYADGRQVFDFNVKTEQGLGFGLVYIPAGNTLHNATVLDDSDHSKERLIFGQGIPSPVKDHAMYRVLATDETKNPEVSTLPEKVQTIVGNGKVEVATKGQQASTDTSKEGKAPLGQEKEKSTPSASKNEQDTTTSSRPTLPKTGEQGSVVSTLLGAALALTSLGVFKRRRSTTL</sequence>
<evidence type="ECO:0000256" key="7">
    <source>
        <dbReference type="SAM" id="SignalP"/>
    </source>
</evidence>
<feature type="transmembrane region" description="Helical" evidence="6">
    <location>
        <begin position="552"/>
        <end position="571"/>
    </location>
</feature>
<proteinExistence type="predicted"/>
<keyword evidence="3 7" id="KW-0732">Signal</keyword>
<evidence type="ECO:0000256" key="3">
    <source>
        <dbReference type="ARBA" id="ARBA00022729"/>
    </source>
</evidence>
<dbReference type="Pfam" id="PF00746">
    <property type="entry name" value="Gram_pos_anchor"/>
    <property type="match status" value="1"/>
</dbReference>
<dbReference type="InterPro" id="IPR019931">
    <property type="entry name" value="LPXTG_anchor"/>
</dbReference>
<reference evidence="9 10" key="1">
    <citation type="submission" date="2020-04" db="EMBL/GenBank/DDBJ databases">
        <title>MicrobeNet Type strains.</title>
        <authorList>
            <person name="Nicholson A.C."/>
        </authorList>
    </citation>
    <scope>NUCLEOTIDE SEQUENCE [LARGE SCALE GENOMIC DNA]</scope>
    <source>
        <strain evidence="9 10">CCUG 69612</strain>
    </source>
</reference>
<feature type="compositionally biased region" description="Polar residues" evidence="5">
    <location>
        <begin position="321"/>
        <end position="333"/>
    </location>
</feature>
<feature type="compositionally biased region" description="Polar residues" evidence="5">
    <location>
        <begin position="527"/>
        <end position="543"/>
    </location>
</feature>
<dbReference type="AlphaFoldDB" id="A0A7X6S1H7"/>
<dbReference type="Proteomes" id="UP000522720">
    <property type="component" value="Unassembled WGS sequence"/>
</dbReference>
<feature type="signal peptide" evidence="7">
    <location>
        <begin position="1"/>
        <end position="21"/>
    </location>
</feature>
<evidence type="ECO:0000256" key="5">
    <source>
        <dbReference type="SAM" id="MobiDB-lite"/>
    </source>
</evidence>
<dbReference type="PROSITE" id="PS50847">
    <property type="entry name" value="GRAM_POS_ANCHORING"/>
    <property type="match status" value="1"/>
</dbReference>
<dbReference type="NCBIfam" id="TIGR01167">
    <property type="entry name" value="LPXTG_anchor"/>
    <property type="match status" value="1"/>
</dbReference>
<keyword evidence="10" id="KW-1185">Reference proteome</keyword>
<gene>
    <name evidence="9" type="ORF">HF992_04935</name>
</gene>
<keyword evidence="6" id="KW-0472">Membrane</keyword>
<evidence type="ECO:0000256" key="4">
    <source>
        <dbReference type="ARBA" id="ARBA00023088"/>
    </source>
</evidence>
<feature type="domain" description="Gram-positive cocci surface proteins LPxTG" evidence="8">
    <location>
        <begin position="545"/>
        <end position="579"/>
    </location>
</feature>
<name>A0A7X6S1H7_9STRE</name>
<keyword evidence="6" id="KW-1133">Transmembrane helix</keyword>
<feature type="region of interest" description="Disordered" evidence="5">
    <location>
        <begin position="500"/>
        <end position="552"/>
    </location>
</feature>
<feature type="region of interest" description="Disordered" evidence="5">
    <location>
        <begin position="321"/>
        <end position="347"/>
    </location>
</feature>
<evidence type="ECO:0000313" key="9">
    <source>
        <dbReference type="EMBL" id="NKZ20191.1"/>
    </source>
</evidence>